<dbReference type="GO" id="GO:0004520">
    <property type="term" value="F:DNA endonuclease activity"/>
    <property type="evidence" value="ECO:0007669"/>
    <property type="project" value="InterPro"/>
</dbReference>
<name>A5Z394_9FIRM</name>
<comment type="function">
    <text evidence="10">CRISPR (clustered regularly interspaced short palindromic repeat), is an adaptive immune system that provides protection against mobile genetic elements (viruses, transposable elements and conjugative plasmids). CRISPR clusters contain spacers, sequences complementary to antecedent mobile elements, and target invading nucleic acids. CRISPR clusters are transcribed and processed into CRISPR RNA (crRNA). Acts as a dsDNA endonuclease. Involved in the integration of spacer DNA into the CRISPR cassette.</text>
</comment>
<sequence>MAFRVVFIENEVGVRMKLDNLVLETYEGEVWIPISDISTVVLDNLKITLTTRLLSMLATNNVTLIVCNEKHLPIGLYCSYDNHSRVFKHIGYQINTSKEKYNEIWKNIVIRKILNQADVIEKLGKNNEISRDIRKMASETKDGDITNREAHAAKIYFNELMDSSFSRGNEEILLNSGLDYGYTIIRSYIARVCVGYGLNSQLGIHHKNEYNRFNLIDDLMEPIRPMLDCFTYYLLDGEEYFTLNHRKELINFLNHKVIYNNKKMYISNMIEEYIQQYAAVIAGKKEQFEIPKFEGYEGEFLYVGV</sequence>
<dbReference type="RefSeq" id="WP_005361707.1">
    <property type="nucleotide sequence ID" value="NZ_DS264278.1"/>
</dbReference>
<comment type="caution">
    <text evidence="11">The sequence shown here is derived from an EMBL/GenBank/DDBJ whole genome shotgun (WGS) entry which is preliminary data.</text>
</comment>
<dbReference type="InterPro" id="IPR042206">
    <property type="entry name" value="CRISPR-assoc_Cas1_C"/>
</dbReference>
<evidence type="ECO:0000256" key="4">
    <source>
        <dbReference type="ARBA" id="ARBA00022801"/>
    </source>
</evidence>
<evidence type="ECO:0000256" key="8">
    <source>
        <dbReference type="ARBA" id="ARBA00023211"/>
    </source>
</evidence>
<dbReference type="GO" id="GO:0043571">
    <property type="term" value="P:maintenance of CRISPR repeat elements"/>
    <property type="evidence" value="ECO:0007669"/>
    <property type="project" value="UniProtKB-UniRule"/>
</dbReference>
<dbReference type="NCBIfam" id="TIGR00287">
    <property type="entry name" value="cas1"/>
    <property type="match status" value="1"/>
</dbReference>
<dbReference type="Gene3D" id="1.20.120.920">
    <property type="entry name" value="CRISPR-associated endonuclease Cas1, C-terminal domain"/>
    <property type="match status" value="1"/>
</dbReference>
<dbReference type="HOGENOM" id="CLU_055263_1_0_9"/>
<dbReference type="PANTHER" id="PTHR34353:SF2">
    <property type="entry name" value="CRISPR-ASSOCIATED ENDONUCLEASE CAS1 1"/>
    <property type="match status" value="1"/>
</dbReference>
<dbReference type="NCBIfam" id="TIGR03639">
    <property type="entry name" value="cas1_NMENI"/>
    <property type="match status" value="1"/>
</dbReference>
<evidence type="ECO:0000256" key="9">
    <source>
        <dbReference type="ARBA" id="ARBA00038592"/>
    </source>
</evidence>
<keyword evidence="2 10" id="KW-0479">Metal-binding</keyword>
<evidence type="ECO:0000256" key="2">
    <source>
        <dbReference type="ARBA" id="ARBA00022723"/>
    </source>
</evidence>
<proteinExistence type="inferred from homology"/>
<reference evidence="11 12" key="2">
    <citation type="submission" date="2007-04" db="EMBL/GenBank/DDBJ databases">
        <title>Draft genome sequence of Eubacterium ventriosum (ATCC 27560).</title>
        <authorList>
            <person name="Sudarsanam P."/>
            <person name="Ley R."/>
            <person name="Guruge J."/>
            <person name="Turnbaugh P.J."/>
            <person name="Mahowald M."/>
            <person name="Liep D."/>
            <person name="Gordon J."/>
        </authorList>
    </citation>
    <scope>NUCLEOTIDE SEQUENCE [LARGE SCALE GENOMIC DNA]</scope>
    <source>
        <strain evidence="11 12">ATCC 27560</strain>
    </source>
</reference>
<comment type="similarity">
    <text evidence="10">Belongs to the CRISPR-associated endonuclease Cas1 family.</text>
</comment>
<evidence type="ECO:0000256" key="1">
    <source>
        <dbReference type="ARBA" id="ARBA00022722"/>
    </source>
</evidence>
<dbReference type="Proteomes" id="UP000006000">
    <property type="component" value="Unassembled WGS sequence"/>
</dbReference>
<evidence type="ECO:0000256" key="3">
    <source>
        <dbReference type="ARBA" id="ARBA00022759"/>
    </source>
</evidence>
<keyword evidence="8 10" id="KW-0464">Manganese</keyword>
<feature type="binding site" evidence="10">
    <location>
        <position position="149"/>
    </location>
    <ligand>
        <name>Mn(2+)</name>
        <dbReference type="ChEBI" id="CHEBI:29035"/>
    </ligand>
</feature>
<dbReference type="PANTHER" id="PTHR34353">
    <property type="entry name" value="CRISPR-ASSOCIATED ENDONUCLEASE CAS1 1"/>
    <property type="match status" value="1"/>
</dbReference>
<protein>
    <recommendedName>
        <fullName evidence="10">CRISPR-associated endonuclease Cas1</fullName>
        <ecNumber evidence="10">3.1.-.-</ecNumber>
    </recommendedName>
</protein>
<feature type="binding site" evidence="10">
    <location>
        <position position="206"/>
    </location>
    <ligand>
        <name>Mn(2+)</name>
        <dbReference type="ChEBI" id="CHEBI:29035"/>
    </ligand>
</feature>
<dbReference type="EC" id="3.1.-.-" evidence="10"/>
<dbReference type="InterPro" id="IPR019855">
    <property type="entry name" value="CRISPR-assoc_Cas1_NMENI"/>
</dbReference>
<keyword evidence="5 10" id="KW-0460">Magnesium</keyword>
<gene>
    <name evidence="10 11" type="primary">cas1</name>
    <name evidence="11" type="ORF">EUBVEN_00140</name>
</gene>
<keyword evidence="1 10" id="KW-0540">Nuclease</keyword>
<dbReference type="Pfam" id="PF01867">
    <property type="entry name" value="Cas_Cas1"/>
    <property type="match status" value="1"/>
</dbReference>
<dbReference type="HAMAP" id="MF_01470">
    <property type="entry name" value="Cas1"/>
    <property type="match status" value="1"/>
</dbReference>
<dbReference type="EMBL" id="AAVL02000021">
    <property type="protein sequence ID" value="EDM52560.1"/>
    <property type="molecule type" value="Genomic_DNA"/>
</dbReference>
<keyword evidence="6 10" id="KW-0051">Antiviral defense</keyword>
<dbReference type="InterPro" id="IPR002729">
    <property type="entry name" value="CRISPR-assoc_Cas1"/>
</dbReference>
<keyword evidence="7 10" id="KW-0238">DNA-binding</keyword>
<evidence type="ECO:0000256" key="7">
    <source>
        <dbReference type="ARBA" id="ARBA00023125"/>
    </source>
</evidence>
<dbReference type="GO" id="GO:0051607">
    <property type="term" value="P:defense response to virus"/>
    <property type="evidence" value="ECO:0007669"/>
    <property type="project" value="UniProtKB-UniRule"/>
</dbReference>
<comment type="subunit">
    <text evidence="9 10">Homodimer, forms a heterotetramer with a Cas2 homodimer.</text>
</comment>
<evidence type="ECO:0000313" key="11">
    <source>
        <dbReference type="EMBL" id="EDM52560.1"/>
    </source>
</evidence>
<dbReference type="InterPro" id="IPR050646">
    <property type="entry name" value="Cas1"/>
</dbReference>
<organism evidence="11 12">
    <name type="scientific">Eubacterium ventriosum ATCC 27560</name>
    <dbReference type="NCBI Taxonomy" id="411463"/>
    <lineage>
        <taxon>Bacteria</taxon>
        <taxon>Bacillati</taxon>
        <taxon>Bacillota</taxon>
        <taxon>Clostridia</taxon>
        <taxon>Eubacteriales</taxon>
        <taxon>Eubacteriaceae</taxon>
        <taxon>Eubacterium</taxon>
    </lineage>
</organism>
<comment type="cofactor">
    <cofactor evidence="10">
        <name>Mg(2+)</name>
        <dbReference type="ChEBI" id="CHEBI:18420"/>
    </cofactor>
    <cofactor evidence="10">
        <name>Mn(2+)</name>
        <dbReference type="ChEBI" id="CHEBI:29035"/>
    </cofactor>
</comment>
<dbReference type="AlphaFoldDB" id="A5Z394"/>
<evidence type="ECO:0000256" key="6">
    <source>
        <dbReference type="ARBA" id="ARBA00023118"/>
    </source>
</evidence>
<dbReference type="OrthoDB" id="9803119at2"/>
<dbReference type="GO" id="GO:0046872">
    <property type="term" value="F:metal ion binding"/>
    <property type="evidence" value="ECO:0007669"/>
    <property type="project" value="UniProtKB-UniRule"/>
</dbReference>
<dbReference type="GO" id="GO:0003677">
    <property type="term" value="F:DNA binding"/>
    <property type="evidence" value="ECO:0007669"/>
    <property type="project" value="UniProtKB-KW"/>
</dbReference>
<dbReference type="STRING" id="411463.EUBVEN_00140"/>
<evidence type="ECO:0000256" key="10">
    <source>
        <dbReference type="HAMAP-Rule" id="MF_01470"/>
    </source>
</evidence>
<reference evidence="11 12" key="1">
    <citation type="submission" date="2007-03" db="EMBL/GenBank/DDBJ databases">
        <authorList>
            <person name="Fulton L."/>
            <person name="Clifton S."/>
            <person name="Fulton B."/>
            <person name="Xu J."/>
            <person name="Minx P."/>
            <person name="Pepin K.H."/>
            <person name="Johnson M."/>
            <person name="Thiruvilangam P."/>
            <person name="Bhonagiri V."/>
            <person name="Nash W.E."/>
            <person name="Mardis E.R."/>
            <person name="Wilson R.K."/>
        </authorList>
    </citation>
    <scope>NUCLEOTIDE SEQUENCE [LARGE SCALE GENOMIC DNA]</scope>
    <source>
        <strain evidence="11 12">ATCC 27560</strain>
    </source>
</reference>
<evidence type="ECO:0000313" key="12">
    <source>
        <dbReference type="Proteomes" id="UP000006000"/>
    </source>
</evidence>
<accession>A5Z394</accession>
<dbReference type="eggNOG" id="COG1518">
    <property type="taxonomic scope" value="Bacteria"/>
</dbReference>
<keyword evidence="4 10" id="KW-0378">Hydrolase</keyword>
<keyword evidence="3 10" id="KW-0255">Endonuclease</keyword>
<evidence type="ECO:0000256" key="5">
    <source>
        <dbReference type="ARBA" id="ARBA00022842"/>
    </source>
</evidence>
<feature type="binding site" evidence="10">
    <location>
        <position position="221"/>
    </location>
    <ligand>
        <name>Mn(2+)</name>
        <dbReference type="ChEBI" id="CHEBI:29035"/>
    </ligand>
</feature>
<dbReference type="GO" id="GO:0016787">
    <property type="term" value="F:hydrolase activity"/>
    <property type="evidence" value="ECO:0007669"/>
    <property type="project" value="UniProtKB-KW"/>
</dbReference>